<keyword evidence="5 6" id="KW-0472">Membrane</keyword>
<feature type="transmembrane region" description="Helical" evidence="6">
    <location>
        <begin position="232"/>
        <end position="256"/>
    </location>
</feature>
<protein>
    <submittedName>
        <fullName evidence="8">Drug/metabolite DMT transporter permease</fullName>
    </submittedName>
</protein>
<dbReference type="GO" id="GO:0005886">
    <property type="term" value="C:plasma membrane"/>
    <property type="evidence" value="ECO:0007669"/>
    <property type="project" value="UniProtKB-SubCell"/>
</dbReference>
<evidence type="ECO:0000256" key="5">
    <source>
        <dbReference type="ARBA" id="ARBA00023136"/>
    </source>
</evidence>
<evidence type="ECO:0000256" key="6">
    <source>
        <dbReference type="SAM" id="Phobius"/>
    </source>
</evidence>
<dbReference type="InterPro" id="IPR037185">
    <property type="entry name" value="EmrE-like"/>
</dbReference>
<feature type="transmembrane region" description="Helical" evidence="6">
    <location>
        <begin position="199"/>
        <end position="220"/>
    </location>
</feature>
<feature type="transmembrane region" description="Helical" evidence="6">
    <location>
        <begin position="20"/>
        <end position="42"/>
    </location>
</feature>
<dbReference type="PANTHER" id="PTHR42920:SF24">
    <property type="entry name" value="AROMATIC AMINO ACID EXPORTER YDDG"/>
    <property type="match status" value="1"/>
</dbReference>
<feature type="transmembrane region" description="Helical" evidence="6">
    <location>
        <begin position="109"/>
        <end position="127"/>
    </location>
</feature>
<dbReference type="OrthoDB" id="7065924at2"/>
<sequence length="287" mass="30699">MSSVLMWGATVGLLRSIAEIFGAVGGAALVFSVSALFATLALGLPRWRDLPRAYLWGGGLLFVAYEVCLALSLGYAHDRGQAMELGMINYLWPSLTIVLAVVSRQHRGSWLLLPALGLCFAGIVWVMKGQGDWSVSVMWQNVLGNPLAYGLALGAAFLWAAYSVVTRRFGKGKNAVPLFLLATSLLLWIQYAISAEPALPINLGGIGQVLLLGALTSAAYSCWNHGMQHGNFTLLATASYFTPVLSALLASLWLGVRPGAGFFYGALMVTAGSLLCWWATRARRATA</sequence>
<keyword evidence="9" id="KW-1185">Reference proteome</keyword>
<keyword evidence="2" id="KW-1003">Cell membrane</keyword>
<dbReference type="EMBL" id="CP043046">
    <property type="protein sequence ID" value="QEI09494.1"/>
    <property type="molecule type" value="Genomic_DNA"/>
</dbReference>
<dbReference type="InterPro" id="IPR000620">
    <property type="entry name" value="EamA_dom"/>
</dbReference>
<dbReference type="KEGG" id="pacr:FXN63_22140"/>
<feature type="domain" description="EamA" evidence="7">
    <location>
        <begin position="148"/>
        <end position="275"/>
    </location>
</feature>
<feature type="transmembrane region" description="Helical" evidence="6">
    <location>
        <begin position="262"/>
        <end position="280"/>
    </location>
</feature>
<dbReference type="Pfam" id="PF00892">
    <property type="entry name" value="EamA"/>
    <property type="match status" value="1"/>
</dbReference>
<feature type="transmembrane region" description="Helical" evidence="6">
    <location>
        <begin position="147"/>
        <end position="164"/>
    </location>
</feature>
<name>A0A5C0B5R1_9BURK</name>
<organism evidence="8 9">
    <name type="scientific">Pigmentiphaga aceris</name>
    <dbReference type="NCBI Taxonomy" id="1940612"/>
    <lineage>
        <taxon>Bacteria</taxon>
        <taxon>Pseudomonadati</taxon>
        <taxon>Pseudomonadota</taxon>
        <taxon>Betaproteobacteria</taxon>
        <taxon>Burkholderiales</taxon>
        <taxon>Alcaligenaceae</taxon>
        <taxon>Pigmentiphaga</taxon>
    </lineage>
</organism>
<keyword evidence="3 6" id="KW-0812">Transmembrane</keyword>
<dbReference type="Proteomes" id="UP000325161">
    <property type="component" value="Chromosome"/>
</dbReference>
<dbReference type="PANTHER" id="PTHR42920">
    <property type="entry name" value="OS03G0707200 PROTEIN-RELATED"/>
    <property type="match status" value="1"/>
</dbReference>
<evidence type="ECO:0000256" key="3">
    <source>
        <dbReference type="ARBA" id="ARBA00022692"/>
    </source>
</evidence>
<dbReference type="AlphaFoldDB" id="A0A5C0B5R1"/>
<dbReference type="InterPro" id="IPR051258">
    <property type="entry name" value="Diverse_Substrate_Transporter"/>
</dbReference>
<keyword evidence="4 6" id="KW-1133">Transmembrane helix</keyword>
<feature type="transmembrane region" description="Helical" evidence="6">
    <location>
        <begin position="54"/>
        <end position="76"/>
    </location>
</feature>
<accession>A0A5C0B5R1</accession>
<feature type="transmembrane region" description="Helical" evidence="6">
    <location>
        <begin position="176"/>
        <end position="193"/>
    </location>
</feature>
<dbReference type="SUPFAM" id="SSF103481">
    <property type="entry name" value="Multidrug resistance efflux transporter EmrE"/>
    <property type="match status" value="2"/>
</dbReference>
<evidence type="ECO:0000313" key="9">
    <source>
        <dbReference type="Proteomes" id="UP000325161"/>
    </source>
</evidence>
<evidence type="ECO:0000313" key="8">
    <source>
        <dbReference type="EMBL" id="QEI09494.1"/>
    </source>
</evidence>
<proteinExistence type="predicted"/>
<reference evidence="8 9" key="1">
    <citation type="submission" date="2019-08" db="EMBL/GenBank/DDBJ databases">
        <title>Amphibian skin-associated Pigmentiphaga: genome sequence and occurrence across geography and hosts.</title>
        <authorList>
            <person name="Bletz M.C."/>
            <person name="Bunk B."/>
            <person name="Sproeer C."/>
            <person name="Biwer P."/>
            <person name="Reiter S."/>
            <person name="Rabemananjara F.C.E."/>
            <person name="Schulz S."/>
            <person name="Overmann J."/>
            <person name="Vences M."/>
        </authorList>
    </citation>
    <scope>NUCLEOTIDE SEQUENCE [LARGE SCALE GENOMIC DNA]</scope>
    <source>
        <strain evidence="8 9">Mada1488</strain>
    </source>
</reference>
<evidence type="ECO:0000256" key="2">
    <source>
        <dbReference type="ARBA" id="ARBA00022475"/>
    </source>
</evidence>
<comment type="subcellular location">
    <subcellularLocation>
        <location evidence="1">Cell membrane</location>
        <topology evidence="1">Multi-pass membrane protein</topology>
    </subcellularLocation>
</comment>
<gene>
    <name evidence="8" type="ORF">FXN63_22140</name>
</gene>
<evidence type="ECO:0000256" key="4">
    <source>
        <dbReference type="ARBA" id="ARBA00022989"/>
    </source>
</evidence>
<dbReference type="NCBIfam" id="NF008676">
    <property type="entry name" value="PRK11689.1"/>
    <property type="match status" value="1"/>
</dbReference>
<evidence type="ECO:0000256" key="1">
    <source>
        <dbReference type="ARBA" id="ARBA00004651"/>
    </source>
</evidence>
<evidence type="ECO:0000259" key="7">
    <source>
        <dbReference type="Pfam" id="PF00892"/>
    </source>
</evidence>
<feature type="transmembrane region" description="Helical" evidence="6">
    <location>
        <begin position="82"/>
        <end position="102"/>
    </location>
</feature>